<feature type="region of interest" description="Disordered" evidence="1">
    <location>
        <begin position="76"/>
        <end position="105"/>
    </location>
</feature>
<evidence type="ECO:0000313" key="2">
    <source>
        <dbReference type="EMBL" id="AAO74017.2"/>
    </source>
</evidence>
<keyword evidence="2" id="KW-0150">Chloroplast</keyword>
<sequence>MIDSQWISRHSIVFPRMIMSGSGRTSPYHSRVMGGPWDTSMVGLGILLWRALGLLLYNHHGIPLYNHHHSRVMGGPWDSSISSPERDRFTIPSKSWRSKQNISHV</sequence>
<dbReference type="AlphaFoldDB" id="Q85X46"/>
<geneLocation type="chloroplast" evidence="2"/>
<keyword evidence="2" id="KW-0934">Plastid</keyword>
<proteinExistence type="predicted"/>
<feature type="compositionally biased region" description="Polar residues" evidence="1">
    <location>
        <begin position="92"/>
        <end position="105"/>
    </location>
</feature>
<dbReference type="EMBL" id="AY228468">
    <property type="protein sequence ID" value="AAO74017.2"/>
    <property type="molecule type" value="Genomic_DNA"/>
</dbReference>
<dbReference type="GeneID" id="1450727"/>
<organism evidence="2">
    <name type="scientific">Pinus koraiensis</name>
    <name type="common">Korean pine</name>
    <dbReference type="NCBI Taxonomy" id="88728"/>
    <lineage>
        <taxon>Eukaryota</taxon>
        <taxon>Viridiplantae</taxon>
        <taxon>Streptophyta</taxon>
        <taxon>Embryophyta</taxon>
        <taxon>Tracheophyta</taxon>
        <taxon>Spermatophyta</taxon>
        <taxon>Pinopsida</taxon>
        <taxon>Pinidae</taxon>
        <taxon>Conifers I</taxon>
        <taxon>Pinales</taxon>
        <taxon>Pinaceae</taxon>
        <taxon>Pinus</taxon>
        <taxon>Pinus subgen. Strobus</taxon>
    </lineage>
</organism>
<name>Q85X46_PINKO</name>
<accession>Q85X46</accession>
<protein>
    <submittedName>
        <fullName evidence="2">ORF105</fullName>
    </submittedName>
</protein>
<evidence type="ECO:0000256" key="1">
    <source>
        <dbReference type="SAM" id="MobiDB-lite"/>
    </source>
</evidence>
<dbReference type="RefSeq" id="NP_817168.2">
    <property type="nucleotide sequence ID" value="NC_004677.2"/>
</dbReference>
<reference evidence="2" key="1">
    <citation type="submission" date="2007-04" db="EMBL/GenBank/DDBJ databases">
        <authorList>
            <person name="Noh E.W."/>
            <person name="Lee J.S."/>
            <person name="Choi Y.I."/>
            <person name="Han M.S."/>
            <person name="Yi Y.S."/>
            <person name="Han S.U."/>
        </authorList>
    </citation>
    <scope>NUCLEOTIDE SEQUENCE</scope>
</reference>